<dbReference type="Gene3D" id="1.10.287.1130">
    <property type="entry name" value="CytochromE C oxidase copper chaperone"/>
    <property type="match status" value="1"/>
</dbReference>
<organism evidence="2 3">
    <name type="scientific">Diacronema lutheri</name>
    <name type="common">Unicellular marine alga</name>
    <name type="synonym">Monochrysis lutheri</name>
    <dbReference type="NCBI Taxonomy" id="2081491"/>
    <lineage>
        <taxon>Eukaryota</taxon>
        <taxon>Haptista</taxon>
        <taxon>Haptophyta</taxon>
        <taxon>Pavlovophyceae</taxon>
        <taxon>Pavlovales</taxon>
        <taxon>Pavlovaceae</taxon>
        <taxon>Diacronema</taxon>
    </lineage>
</organism>
<evidence type="ECO:0000313" key="2">
    <source>
        <dbReference type="EMBL" id="KAG8460418.1"/>
    </source>
</evidence>
<dbReference type="OrthoDB" id="13601at2759"/>
<proteinExistence type="predicted"/>
<accession>A0A8J6CAF1</accession>
<comment type="caution">
    <text evidence="2">The sequence shown here is derived from an EMBL/GenBank/DDBJ whole genome shotgun (WGS) entry which is preliminary data.</text>
</comment>
<dbReference type="Proteomes" id="UP000751190">
    <property type="component" value="Unassembled WGS sequence"/>
</dbReference>
<evidence type="ECO:0008006" key="4">
    <source>
        <dbReference type="Google" id="ProtNLM"/>
    </source>
</evidence>
<dbReference type="OMA" id="GHREAYC"/>
<protein>
    <recommendedName>
        <fullName evidence="4">CHCH domain-containing protein</fullName>
    </recommendedName>
</protein>
<sequence length="88" mass="9681">MAGGPPADERPSRVHGAFVYTGAGKSAQRCPKEAVALQWCLAKRGHREAYCREELRQWEACYERAKARDASTVEADVPRTQPAVGEPP</sequence>
<feature type="region of interest" description="Disordered" evidence="1">
    <location>
        <begin position="69"/>
        <end position="88"/>
    </location>
</feature>
<evidence type="ECO:0000256" key="1">
    <source>
        <dbReference type="SAM" id="MobiDB-lite"/>
    </source>
</evidence>
<gene>
    <name evidence="2" type="ORF">KFE25_011909</name>
</gene>
<dbReference type="EMBL" id="JAGTXO010000033">
    <property type="protein sequence ID" value="KAG8460418.1"/>
    <property type="molecule type" value="Genomic_DNA"/>
</dbReference>
<evidence type="ECO:0000313" key="3">
    <source>
        <dbReference type="Proteomes" id="UP000751190"/>
    </source>
</evidence>
<reference evidence="2" key="1">
    <citation type="submission" date="2021-05" db="EMBL/GenBank/DDBJ databases">
        <title>The genome of the haptophyte Pavlova lutheri (Diacronema luteri, Pavlovales) - a model for lipid biosynthesis in eukaryotic algae.</title>
        <authorList>
            <person name="Hulatt C.J."/>
            <person name="Posewitz M.C."/>
        </authorList>
    </citation>
    <scope>NUCLEOTIDE SEQUENCE</scope>
    <source>
        <strain evidence="2">NIVA-4/92</strain>
    </source>
</reference>
<name>A0A8J6CAF1_DIALT</name>
<keyword evidence="3" id="KW-1185">Reference proteome</keyword>
<dbReference type="SUPFAM" id="SSF47072">
    <property type="entry name" value="Cysteine alpha-hairpin motif"/>
    <property type="match status" value="1"/>
</dbReference>
<dbReference type="AlphaFoldDB" id="A0A8J6CAF1"/>
<dbReference type="InterPro" id="IPR009069">
    <property type="entry name" value="Cys_alpha_HP_mot_SF"/>
</dbReference>